<dbReference type="InterPro" id="IPR006530">
    <property type="entry name" value="YD"/>
</dbReference>
<gene>
    <name evidence="8" type="ORF">LXM26_21385</name>
</gene>
<feature type="transmembrane region" description="Helical" evidence="5">
    <location>
        <begin position="1746"/>
        <end position="1766"/>
    </location>
</feature>
<dbReference type="InterPro" id="IPR050708">
    <property type="entry name" value="T6SS_VgrG/RHS"/>
</dbReference>
<dbReference type="GO" id="GO:0005737">
    <property type="term" value="C:cytoplasm"/>
    <property type="evidence" value="ECO:0007669"/>
    <property type="project" value="InterPro"/>
</dbReference>
<keyword evidence="3 6" id="KW-0732">Signal</keyword>
<evidence type="ECO:0000259" key="7">
    <source>
        <dbReference type="Pfam" id="PF12256"/>
    </source>
</evidence>
<keyword evidence="4" id="KW-0843">Virulence</keyword>
<protein>
    <submittedName>
        <fullName evidence="8">FG-GAP-like repeat-containing protein</fullName>
    </submittedName>
</protein>
<feature type="domain" description="Insecticide toxin TcdB middle/N-terminal" evidence="7">
    <location>
        <begin position="721"/>
        <end position="847"/>
    </location>
</feature>
<dbReference type="InterPro" id="IPR022385">
    <property type="entry name" value="Rhs_assc_core"/>
</dbReference>
<dbReference type="EMBL" id="JAJTTC010000006">
    <property type="protein sequence ID" value="MCF0064084.1"/>
    <property type="molecule type" value="Genomic_DNA"/>
</dbReference>
<comment type="caution">
    <text evidence="8">The sequence shown here is derived from an EMBL/GenBank/DDBJ whole genome shotgun (WGS) entry which is preliminary data.</text>
</comment>
<dbReference type="Pfam" id="PF12256">
    <property type="entry name" value="TcdB_toxin_midN"/>
    <property type="match status" value="1"/>
</dbReference>
<name>A0A9X1PPK3_9BACT</name>
<dbReference type="Proteomes" id="UP001139000">
    <property type="component" value="Unassembled WGS sequence"/>
</dbReference>
<feature type="transmembrane region" description="Helical" evidence="5">
    <location>
        <begin position="1778"/>
        <end position="1801"/>
    </location>
</feature>
<dbReference type="PANTHER" id="PTHR32305">
    <property type="match status" value="1"/>
</dbReference>
<dbReference type="GO" id="GO:0005576">
    <property type="term" value="C:extracellular region"/>
    <property type="evidence" value="ECO:0007669"/>
    <property type="project" value="UniProtKB-SubCell"/>
</dbReference>
<organism evidence="8 9">
    <name type="scientific">Dyadobacter chenwenxiniae</name>
    <dbReference type="NCBI Taxonomy" id="2906456"/>
    <lineage>
        <taxon>Bacteria</taxon>
        <taxon>Pseudomonadati</taxon>
        <taxon>Bacteroidota</taxon>
        <taxon>Cytophagia</taxon>
        <taxon>Cytophagales</taxon>
        <taxon>Spirosomataceae</taxon>
        <taxon>Dyadobacter</taxon>
    </lineage>
</organism>
<evidence type="ECO:0000256" key="6">
    <source>
        <dbReference type="SAM" id="SignalP"/>
    </source>
</evidence>
<accession>A0A9X1PPK3</accession>
<dbReference type="InterPro" id="IPR013517">
    <property type="entry name" value="FG-GAP"/>
</dbReference>
<dbReference type="NCBIfam" id="TIGR01643">
    <property type="entry name" value="YD_repeat_2x"/>
    <property type="match status" value="1"/>
</dbReference>
<proteinExistence type="predicted"/>
<dbReference type="RefSeq" id="WP_234657019.1">
    <property type="nucleotide sequence ID" value="NZ_CP094997.1"/>
</dbReference>
<evidence type="ECO:0000256" key="3">
    <source>
        <dbReference type="ARBA" id="ARBA00022729"/>
    </source>
</evidence>
<feature type="signal peptide" evidence="6">
    <location>
        <begin position="1"/>
        <end position="20"/>
    </location>
</feature>
<dbReference type="InterPro" id="IPR003284">
    <property type="entry name" value="Sal_SpvB"/>
</dbReference>
<dbReference type="InterPro" id="IPR028994">
    <property type="entry name" value="Integrin_alpha_N"/>
</dbReference>
<dbReference type="NCBIfam" id="TIGR03696">
    <property type="entry name" value="Rhs_assc_core"/>
    <property type="match status" value="1"/>
</dbReference>
<dbReference type="PANTHER" id="PTHR32305:SF15">
    <property type="entry name" value="PROTEIN RHSA-RELATED"/>
    <property type="match status" value="1"/>
</dbReference>
<feature type="transmembrane region" description="Helical" evidence="5">
    <location>
        <begin position="1843"/>
        <end position="1862"/>
    </location>
</feature>
<dbReference type="Pfam" id="PF03534">
    <property type="entry name" value="SpvB"/>
    <property type="match status" value="1"/>
</dbReference>
<dbReference type="Gene3D" id="2.130.10.130">
    <property type="entry name" value="Integrin alpha, N-terminal"/>
    <property type="match status" value="1"/>
</dbReference>
<keyword evidence="9" id="KW-1185">Reference proteome</keyword>
<reference evidence="8" key="1">
    <citation type="submission" date="2021-12" db="EMBL/GenBank/DDBJ databases">
        <title>Novel species in genus Dyadobacter.</title>
        <authorList>
            <person name="Ma C."/>
        </authorList>
    </citation>
    <scope>NUCLEOTIDE SEQUENCE</scope>
    <source>
        <strain evidence="8">LJ419</strain>
    </source>
</reference>
<keyword evidence="5" id="KW-0812">Transmembrane</keyword>
<keyword evidence="5" id="KW-1133">Transmembrane helix</keyword>
<sequence>MKKICLQLLLLAIIAFKCFSQNVDYSTPLYTNQSFTKTVNPALPVGSIAASGDVTAAGAATYSIPIMASPGTNGVVPSISIEYQSSSGNGSIGKGWNISGLSAISRSGQTMYHNGQVTPVDLSNKDRFIWDGQMLIGVSGVYGANGATYGLESENFSKVTSNGINGTGPTWFKVVTKEGVEMEFGNTVDSRMMDESNVNVLFWRINRIKNPDGNYIEFKYLVNDRDSRIDEINYTGNTATGLLPYNKIKFQYKIRADINNQYIAASLVANKYLLDKITVTAEGSTVRSYDFKYSWDKINSYLRDMTESGSDGSSLNATIFKYGDTPKDYTNTTTTIPSANNIESFSGDYDGDGLDDILTGTYTTSNGIRFYSQFKVFKRTAGNENYTLLSITALPASYSLVKVGRSGPYESKNANNLLQDDFNGDGLADVMSLNISIAANDLFLDNIAIYKSTNAGTSFTPQAKSISLNSGKKINANGNYFHPGDFNGDGILEYITILGNAANVYTPMLHTDFTSAVAPAAISISGPSSIALNAWVNAKVSVLDFNGDGKSDLLLCTAATSEIYTFTSSVATRIYSGNFPNDQQNVLLGDFNGDGKTDVLAQSGKTVIRGFSTGSAFVNANVPLNELASNSPCPGARQFYVGDFNGDGKSDFAHDWFLASEFPINAAPSEDPNLKSYLLYTGLNVFYSQGNSFLKKEIYLTEQSLNGPCSGAVNDLRKYVQADLNGDGRTDLIYNSINTVITSSFNSDGKENLLHKAANGMGHITEWNYKKLPDGDSFYTKGPALSYPVNNIQPPVYAVSELKTKNGIGGISTIQYAYEDARLHRAGKGYLGFRKVTTTDLVMDSKTISESEFNNTYFIAAGQKTSSYLASTNALLSQSTVANEFVNLGSKRFLHRIKSVTTNNAFEGRMRIYTNNAFDNYGNVTQNTVNNDNVETTVTTNVYGAYPGQIPNKATSVTITKTRSGQSPYAVTTALGYNALGQLNSKTDFSGLPKSVLTTFEYYPLGNLKKTIVTPSGLAARSSSAIYDIKGRYATFTTNELNQTTSATYDTKWGKPLSVTGIDGLITTFEYDAFARDKKTTYPEGFDVTQTYGWDMSGNAIWYSKTTHPGKPDVKSWYDLLGRQIKTETEGFQGQTITQETTYDARGNLYTSTNPYKNGEAVMTSANEYDAYNRIFHICSDGPFGATNVGYAYAGGKLTTVTTTPNGTSSKVTDASGQVTSATDDGGTLDYTYYSHGGLKAVSNGAAELSSSVYDAYGKQTSLTDLNAGTTTYDYNALGQLASQTNANNKTHTMLYDLLGRNTSRTGPEGTTTYEYYPSGNAASTNRFKKVTGFAGNLEEYTYDAFGRLKITKQTIDASAYTTTYGYNIYGDLTSLLYPSGFGTNHAYDAAGYPTTIKNSNNVVTIYTNTGMNGYGQNTAYSLGNTKSSTVSYNYGIPTKFTTAGIQNFELIWDYAKGNLSKRKDLIKNNEESFTYDNLDRLLSATVLGKAAQTVTYQPSGNISSKSDAGQSFSYHPTKINALAGIVSPTAAIPVLTQDITYTAFNQPEKLTENGSGQPYELTYTYGADYERIKGVMKKSNALINTHYYFGNNYEKDVTPGLADKHLHYIYSPAGMIAIVIRENNADQYYYTYTDHLGSLLTTTAPNGAVLLDQNFDAWGRLRNPTDWTFTNVPNPTSYLYRGFTGHEHLTNFNLVNINGRMYDPVVGRVLSVDNYVQNPFGTQDYNRYSYAKNNPLVYTDPDGQWIHIVIGAAIGGAVNLGLKALQGKIHNFKDGAVAFGIGAAAGAITAATGGAATSALNLSAASFSGGAVAGSAGAATGGLVQGLGNAAYFHDSYSFKEWAIGVGIGGLTGGITGGLGAPKGKFWHGQRPSGSGGELTFVNAELPDGEVVNSFGGAKAGDVVAQGGNAVNLGTPVLEGALKSNYGRFISKIPANSKASSSFQLLDDGNYLFQAISPGKVPGSSALYQKWVNPLGETLKMMKTTFAPDGSIIHIKPK</sequence>
<comment type="subcellular location">
    <subcellularLocation>
        <location evidence="1">Secreted</location>
    </subcellularLocation>
</comment>
<evidence type="ECO:0000313" key="8">
    <source>
        <dbReference type="EMBL" id="MCF0064084.1"/>
    </source>
</evidence>
<dbReference type="Pfam" id="PF13517">
    <property type="entry name" value="FG-GAP_3"/>
    <property type="match status" value="2"/>
</dbReference>
<keyword evidence="5" id="KW-0472">Membrane</keyword>
<evidence type="ECO:0000313" key="9">
    <source>
        <dbReference type="Proteomes" id="UP001139000"/>
    </source>
</evidence>
<dbReference type="InterPro" id="IPR022045">
    <property type="entry name" value="TcdB_toxin_mid/N"/>
</dbReference>
<evidence type="ECO:0000256" key="5">
    <source>
        <dbReference type="SAM" id="Phobius"/>
    </source>
</evidence>
<keyword evidence="2" id="KW-0964">Secreted</keyword>
<evidence type="ECO:0000256" key="2">
    <source>
        <dbReference type="ARBA" id="ARBA00022525"/>
    </source>
</evidence>
<dbReference type="SUPFAM" id="SSF69318">
    <property type="entry name" value="Integrin alpha N-terminal domain"/>
    <property type="match status" value="1"/>
</dbReference>
<evidence type="ECO:0000256" key="1">
    <source>
        <dbReference type="ARBA" id="ARBA00004613"/>
    </source>
</evidence>
<feature type="chain" id="PRO_5040950333" evidence="6">
    <location>
        <begin position="21"/>
        <end position="1999"/>
    </location>
</feature>
<dbReference type="Gene3D" id="2.180.10.10">
    <property type="entry name" value="RHS repeat-associated core"/>
    <property type="match status" value="2"/>
</dbReference>
<evidence type="ECO:0000256" key="4">
    <source>
        <dbReference type="ARBA" id="ARBA00023026"/>
    </source>
</evidence>